<evidence type="ECO:0000313" key="2">
    <source>
        <dbReference type="EMBL" id="KAG7438914.1"/>
    </source>
</evidence>
<comment type="similarity">
    <text evidence="1">Belongs to the methyltransferase superfamily. LaeA methyltransferase family.</text>
</comment>
<comment type="caution">
    <text evidence="2">The sequence shown here is derived from an EMBL/GenBank/DDBJ whole genome shotgun (WGS) entry which is preliminary data.</text>
</comment>
<accession>A0A8J5QAP5</accession>
<dbReference type="AlphaFoldDB" id="A0A8J5QAP5"/>
<dbReference type="EMBL" id="JAELUR010000001">
    <property type="protein sequence ID" value="KAG7438914.1"/>
    <property type="molecule type" value="Genomic_DNA"/>
</dbReference>
<sequence>MQKVLDIGTGTGIWAIDFADQYPNAEVIGTDLSPIQPDWVPPNVRFELEDATSNWTWSKDSFDFVHMRYLIGAIADWGALFKEAFRCYVQVTDFKVPVGGWAKDSKLRQVGQLLRATIENDLEGKQVIGSGLQASKRIQDTPSWRGSRFWGGPKMNMSYF</sequence>
<dbReference type="CDD" id="cd02440">
    <property type="entry name" value="AdoMet_MTases"/>
    <property type="match status" value="1"/>
</dbReference>
<name>A0A8J5QAP5_FUSOX</name>
<reference evidence="2" key="1">
    <citation type="submission" date="2021-04" db="EMBL/GenBank/DDBJ databases">
        <title>First draft genome resource for Brassicaceae pathogens Fusarium oxysporum f. sp. raphani and Fusarium oxysporum f. sp. rapae.</title>
        <authorList>
            <person name="Asai S."/>
        </authorList>
    </citation>
    <scope>NUCLEOTIDE SEQUENCE</scope>
    <source>
        <strain evidence="2">Tf1262</strain>
    </source>
</reference>
<evidence type="ECO:0000256" key="1">
    <source>
        <dbReference type="ARBA" id="ARBA00038158"/>
    </source>
</evidence>
<organism evidence="2 3">
    <name type="scientific">Fusarium oxysporum f. sp. raphani</name>
    <dbReference type="NCBI Taxonomy" id="96318"/>
    <lineage>
        <taxon>Eukaryota</taxon>
        <taxon>Fungi</taxon>
        <taxon>Dikarya</taxon>
        <taxon>Ascomycota</taxon>
        <taxon>Pezizomycotina</taxon>
        <taxon>Sordariomycetes</taxon>
        <taxon>Hypocreomycetidae</taxon>
        <taxon>Hypocreales</taxon>
        <taxon>Nectriaceae</taxon>
        <taxon>Fusarium</taxon>
        <taxon>Fusarium oxysporum species complex</taxon>
    </lineage>
</organism>
<dbReference type="Proteomes" id="UP000693942">
    <property type="component" value="Unassembled WGS sequence"/>
</dbReference>
<dbReference type="PANTHER" id="PTHR43591">
    <property type="entry name" value="METHYLTRANSFERASE"/>
    <property type="match status" value="1"/>
</dbReference>
<protein>
    <submittedName>
        <fullName evidence="2">Secondary metabolism regulator LAE1</fullName>
    </submittedName>
</protein>
<dbReference type="GO" id="GO:0008168">
    <property type="term" value="F:methyltransferase activity"/>
    <property type="evidence" value="ECO:0007669"/>
    <property type="project" value="TreeGrafter"/>
</dbReference>
<evidence type="ECO:0000313" key="3">
    <source>
        <dbReference type="Proteomes" id="UP000693942"/>
    </source>
</evidence>
<dbReference type="Pfam" id="PF13489">
    <property type="entry name" value="Methyltransf_23"/>
    <property type="match status" value="1"/>
</dbReference>
<dbReference type="PANTHER" id="PTHR43591:SF10">
    <property type="entry name" value="ABC TRANSMEMBRANE TYPE-1 DOMAIN-CONTAINING PROTEIN-RELATED"/>
    <property type="match status" value="1"/>
</dbReference>
<proteinExistence type="inferred from homology"/>
<gene>
    <name evidence="2" type="primary">LAE1-6</name>
    <name evidence="2" type="ORF">Forpi1262_v000005</name>
</gene>